<proteinExistence type="predicted"/>
<dbReference type="EMBL" id="ML210236">
    <property type="protein sequence ID" value="TFK22611.1"/>
    <property type="molecule type" value="Genomic_DNA"/>
</dbReference>
<keyword evidence="4" id="KW-1185">Reference proteome</keyword>
<gene>
    <name evidence="3" type="ORF">FA15DRAFT_510679</name>
</gene>
<dbReference type="AlphaFoldDB" id="A0A5C3KQ12"/>
<organism evidence="3 4">
    <name type="scientific">Coprinopsis marcescibilis</name>
    <name type="common">Agaric fungus</name>
    <name type="synonym">Psathyrella marcescibilis</name>
    <dbReference type="NCBI Taxonomy" id="230819"/>
    <lineage>
        <taxon>Eukaryota</taxon>
        <taxon>Fungi</taxon>
        <taxon>Dikarya</taxon>
        <taxon>Basidiomycota</taxon>
        <taxon>Agaricomycotina</taxon>
        <taxon>Agaricomycetes</taxon>
        <taxon>Agaricomycetidae</taxon>
        <taxon>Agaricales</taxon>
        <taxon>Agaricineae</taxon>
        <taxon>Psathyrellaceae</taxon>
        <taxon>Coprinopsis</taxon>
    </lineage>
</organism>
<sequence>MDFFPRASAELELSFKQHTHRAYPTDMQLKSILLVLSTSLLAHALPQVVKVPPSPQCGGKSWTGPKTCSRPDYVCFRFNDNYSECIHWTRVTQWTPKQTDVDN</sequence>
<evidence type="ECO:0000256" key="1">
    <source>
        <dbReference type="ARBA" id="ARBA00022729"/>
    </source>
</evidence>
<dbReference type="OrthoDB" id="3036880at2759"/>
<name>A0A5C3KQ12_COPMA</name>
<dbReference type="Pfam" id="PF00734">
    <property type="entry name" value="CBM_1"/>
    <property type="match status" value="1"/>
</dbReference>
<dbReference type="InterPro" id="IPR035971">
    <property type="entry name" value="CBD_sf"/>
</dbReference>
<dbReference type="GO" id="GO:0005975">
    <property type="term" value="P:carbohydrate metabolic process"/>
    <property type="evidence" value="ECO:0007669"/>
    <property type="project" value="InterPro"/>
</dbReference>
<dbReference type="GO" id="GO:0005576">
    <property type="term" value="C:extracellular region"/>
    <property type="evidence" value="ECO:0007669"/>
    <property type="project" value="InterPro"/>
</dbReference>
<feature type="domain" description="CBM1" evidence="2">
    <location>
        <begin position="49"/>
        <end position="86"/>
    </location>
</feature>
<evidence type="ECO:0000313" key="3">
    <source>
        <dbReference type="EMBL" id="TFK22611.1"/>
    </source>
</evidence>
<reference evidence="3 4" key="1">
    <citation type="journal article" date="2019" name="Nat. Ecol. Evol.">
        <title>Megaphylogeny resolves global patterns of mushroom evolution.</title>
        <authorList>
            <person name="Varga T."/>
            <person name="Krizsan K."/>
            <person name="Foldi C."/>
            <person name="Dima B."/>
            <person name="Sanchez-Garcia M."/>
            <person name="Sanchez-Ramirez S."/>
            <person name="Szollosi G.J."/>
            <person name="Szarkandi J.G."/>
            <person name="Papp V."/>
            <person name="Albert L."/>
            <person name="Andreopoulos W."/>
            <person name="Angelini C."/>
            <person name="Antonin V."/>
            <person name="Barry K.W."/>
            <person name="Bougher N.L."/>
            <person name="Buchanan P."/>
            <person name="Buyck B."/>
            <person name="Bense V."/>
            <person name="Catcheside P."/>
            <person name="Chovatia M."/>
            <person name="Cooper J."/>
            <person name="Damon W."/>
            <person name="Desjardin D."/>
            <person name="Finy P."/>
            <person name="Geml J."/>
            <person name="Haridas S."/>
            <person name="Hughes K."/>
            <person name="Justo A."/>
            <person name="Karasinski D."/>
            <person name="Kautmanova I."/>
            <person name="Kiss B."/>
            <person name="Kocsube S."/>
            <person name="Kotiranta H."/>
            <person name="LaButti K.M."/>
            <person name="Lechner B.E."/>
            <person name="Liimatainen K."/>
            <person name="Lipzen A."/>
            <person name="Lukacs Z."/>
            <person name="Mihaltcheva S."/>
            <person name="Morgado L.N."/>
            <person name="Niskanen T."/>
            <person name="Noordeloos M.E."/>
            <person name="Ohm R.A."/>
            <person name="Ortiz-Santana B."/>
            <person name="Ovrebo C."/>
            <person name="Racz N."/>
            <person name="Riley R."/>
            <person name="Savchenko A."/>
            <person name="Shiryaev A."/>
            <person name="Soop K."/>
            <person name="Spirin V."/>
            <person name="Szebenyi C."/>
            <person name="Tomsovsky M."/>
            <person name="Tulloss R.E."/>
            <person name="Uehling J."/>
            <person name="Grigoriev I.V."/>
            <person name="Vagvolgyi C."/>
            <person name="Papp T."/>
            <person name="Martin F.M."/>
            <person name="Miettinen O."/>
            <person name="Hibbett D.S."/>
            <person name="Nagy L.G."/>
        </authorList>
    </citation>
    <scope>NUCLEOTIDE SEQUENCE [LARGE SCALE GENOMIC DNA]</scope>
    <source>
        <strain evidence="3 4">CBS 121175</strain>
    </source>
</reference>
<dbReference type="GO" id="GO:0030248">
    <property type="term" value="F:cellulose binding"/>
    <property type="evidence" value="ECO:0007669"/>
    <property type="project" value="InterPro"/>
</dbReference>
<dbReference type="SUPFAM" id="SSF57180">
    <property type="entry name" value="Cellulose-binding domain"/>
    <property type="match status" value="1"/>
</dbReference>
<dbReference type="Proteomes" id="UP000307440">
    <property type="component" value="Unassembled WGS sequence"/>
</dbReference>
<evidence type="ECO:0000259" key="2">
    <source>
        <dbReference type="PROSITE" id="PS51164"/>
    </source>
</evidence>
<evidence type="ECO:0000313" key="4">
    <source>
        <dbReference type="Proteomes" id="UP000307440"/>
    </source>
</evidence>
<dbReference type="SMART" id="SM00236">
    <property type="entry name" value="fCBD"/>
    <property type="match status" value="1"/>
</dbReference>
<accession>A0A5C3KQ12</accession>
<protein>
    <recommendedName>
        <fullName evidence="2">CBM1 domain-containing protein</fullName>
    </recommendedName>
</protein>
<keyword evidence="1" id="KW-0732">Signal</keyword>
<dbReference type="InterPro" id="IPR000254">
    <property type="entry name" value="CBD"/>
</dbReference>
<dbReference type="PROSITE" id="PS51164">
    <property type="entry name" value="CBM1_2"/>
    <property type="match status" value="1"/>
</dbReference>